<dbReference type="Gramene" id="rna-AYBTSS11_LOCUS19932">
    <property type="protein sequence ID" value="CAJ1963726.1"/>
    <property type="gene ID" value="gene-AYBTSS11_LOCUS19932"/>
</dbReference>
<organism evidence="5 6">
    <name type="scientific">Sphenostylis stenocarpa</name>
    <dbReference type="NCBI Taxonomy" id="92480"/>
    <lineage>
        <taxon>Eukaryota</taxon>
        <taxon>Viridiplantae</taxon>
        <taxon>Streptophyta</taxon>
        <taxon>Embryophyta</taxon>
        <taxon>Tracheophyta</taxon>
        <taxon>Spermatophyta</taxon>
        <taxon>Magnoliopsida</taxon>
        <taxon>eudicotyledons</taxon>
        <taxon>Gunneridae</taxon>
        <taxon>Pentapetalae</taxon>
        <taxon>rosids</taxon>
        <taxon>fabids</taxon>
        <taxon>Fabales</taxon>
        <taxon>Fabaceae</taxon>
        <taxon>Papilionoideae</taxon>
        <taxon>50 kb inversion clade</taxon>
        <taxon>NPAAA clade</taxon>
        <taxon>indigoferoid/millettioid clade</taxon>
        <taxon>Phaseoleae</taxon>
        <taxon>Sphenostylis</taxon>
    </lineage>
</organism>
<evidence type="ECO:0000259" key="4">
    <source>
        <dbReference type="PROSITE" id="PS51523"/>
    </source>
</evidence>
<feature type="domain" description="ZF-HD dimerization-type" evidence="4">
    <location>
        <begin position="24"/>
        <end position="75"/>
    </location>
</feature>
<evidence type="ECO:0000256" key="2">
    <source>
        <dbReference type="ARBA" id="ARBA00022771"/>
    </source>
</evidence>
<gene>
    <name evidence="5" type="ORF">AYBTSS11_LOCUS19932</name>
</gene>
<protein>
    <recommendedName>
        <fullName evidence="4">ZF-HD dimerization-type domain-containing protein</fullName>
    </recommendedName>
</protein>
<evidence type="ECO:0000256" key="1">
    <source>
        <dbReference type="ARBA" id="ARBA00022723"/>
    </source>
</evidence>
<dbReference type="Proteomes" id="UP001189624">
    <property type="component" value="Chromosome 6"/>
</dbReference>
<keyword evidence="2" id="KW-0863">Zinc-finger</keyword>
<dbReference type="PANTHER" id="PTHR31948:SF140">
    <property type="entry name" value="ZINC-FINGER HOMEODOMAIN PROTEIN 2"/>
    <property type="match status" value="1"/>
</dbReference>
<dbReference type="AlphaFoldDB" id="A0AA86SP83"/>
<evidence type="ECO:0000313" key="6">
    <source>
        <dbReference type="Proteomes" id="UP001189624"/>
    </source>
</evidence>
<dbReference type="EMBL" id="OY731403">
    <property type="protein sequence ID" value="CAJ1963726.1"/>
    <property type="molecule type" value="Genomic_DNA"/>
</dbReference>
<dbReference type="PANTHER" id="PTHR31948">
    <property type="entry name" value="ZINC-FINGER HOMEODOMAIN PROTEIN 2"/>
    <property type="match status" value="1"/>
</dbReference>
<dbReference type="GO" id="GO:0000976">
    <property type="term" value="F:transcription cis-regulatory region binding"/>
    <property type="evidence" value="ECO:0007669"/>
    <property type="project" value="TreeGrafter"/>
</dbReference>
<dbReference type="GO" id="GO:0005634">
    <property type="term" value="C:nucleus"/>
    <property type="evidence" value="ECO:0007669"/>
    <property type="project" value="TreeGrafter"/>
</dbReference>
<reference evidence="5" key="1">
    <citation type="submission" date="2023-10" db="EMBL/GenBank/DDBJ databases">
        <authorList>
            <person name="Domelevo Entfellner J.-B."/>
        </authorList>
    </citation>
    <scope>NUCLEOTIDE SEQUENCE</scope>
</reference>
<dbReference type="Pfam" id="PF04770">
    <property type="entry name" value="ZF-HD_dimer"/>
    <property type="match status" value="1"/>
</dbReference>
<dbReference type="GO" id="GO:0003700">
    <property type="term" value="F:DNA-binding transcription factor activity"/>
    <property type="evidence" value="ECO:0007669"/>
    <property type="project" value="TreeGrafter"/>
</dbReference>
<accession>A0AA86SP83</accession>
<dbReference type="GO" id="GO:0008270">
    <property type="term" value="F:zinc ion binding"/>
    <property type="evidence" value="ECO:0007669"/>
    <property type="project" value="UniProtKB-KW"/>
</dbReference>
<dbReference type="GO" id="GO:0050793">
    <property type="term" value="P:regulation of developmental process"/>
    <property type="evidence" value="ECO:0007669"/>
    <property type="project" value="TreeGrafter"/>
</dbReference>
<dbReference type="InterPro" id="IPR006456">
    <property type="entry name" value="ZF_HD_homeobox_Cys/His_dimer"/>
</dbReference>
<dbReference type="PROSITE" id="PS51523">
    <property type="entry name" value="ZF_HD_DIMER"/>
    <property type="match status" value="1"/>
</dbReference>
<evidence type="ECO:0000313" key="5">
    <source>
        <dbReference type="EMBL" id="CAJ1963726.1"/>
    </source>
</evidence>
<dbReference type="NCBIfam" id="TIGR01566">
    <property type="entry name" value="ZF_HD_prot_N"/>
    <property type="match status" value="1"/>
</dbReference>
<keyword evidence="1" id="KW-0479">Metal-binding</keyword>
<name>A0AA86SP83_9FABA</name>
<keyword evidence="6" id="KW-1185">Reference proteome</keyword>
<evidence type="ECO:0000256" key="3">
    <source>
        <dbReference type="ARBA" id="ARBA00022833"/>
    </source>
</evidence>
<keyword evidence="3" id="KW-0862">Zinc</keyword>
<sequence length="133" mass="14908">MSSINNTNTYIDQPKTCSEEEVSYKECCRNHAIAMGGACYDGCNEYLQASGDNISAENSFLCACCGCHRNFHRRYIVSNSQPQIETEENDGRNEVPVSEPCQFADIVGVEIDIQRFCTDMGFSLRMFVVFMVG</sequence>
<proteinExistence type="predicted"/>